<sequence>MTLAALCKMEKRAGSSIYKSNEEASISNSDGKEEASGKRYSPRKREKLGTTADLCCVYYSSRLPVIKELTDVVAALNDAPFPWLSMVIEHLVTGTIMINMRIHINGIKHSLFLVREVHILEALKGVKPL</sequence>
<dbReference type="EMBL" id="MTKT01000688">
    <property type="protein sequence ID" value="OWM89092.1"/>
    <property type="molecule type" value="Genomic_DNA"/>
</dbReference>
<name>A0A218XXT0_PUNGR</name>
<reference evidence="3" key="1">
    <citation type="journal article" date="2017" name="Plant J.">
        <title>The pomegranate (Punica granatum L.) genome and the genomics of punicalagin biosynthesis.</title>
        <authorList>
            <person name="Qin G."/>
            <person name="Xu C."/>
            <person name="Ming R."/>
            <person name="Tang H."/>
            <person name="Guyot R."/>
            <person name="Kramer E.M."/>
            <person name="Hu Y."/>
            <person name="Yi X."/>
            <person name="Qi Y."/>
            <person name="Xu X."/>
            <person name="Gao Z."/>
            <person name="Pan H."/>
            <person name="Jian J."/>
            <person name="Tian Y."/>
            <person name="Yue Z."/>
            <person name="Xu Y."/>
        </authorList>
    </citation>
    <scope>NUCLEOTIDE SEQUENCE [LARGE SCALE GENOMIC DNA]</scope>
    <source>
        <strain evidence="3">cv. Dabenzi</strain>
    </source>
</reference>
<feature type="compositionally biased region" description="Polar residues" evidence="1">
    <location>
        <begin position="20"/>
        <end position="29"/>
    </location>
</feature>
<protein>
    <submittedName>
        <fullName evidence="2">Uncharacterized protein</fullName>
    </submittedName>
</protein>
<dbReference type="AlphaFoldDB" id="A0A218XXT0"/>
<evidence type="ECO:0000313" key="2">
    <source>
        <dbReference type="EMBL" id="OWM89092.1"/>
    </source>
</evidence>
<gene>
    <name evidence="2" type="ORF">CDL15_Pgr023938</name>
</gene>
<comment type="caution">
    <text evidence="2">The sequence shown here is derived from an EMBL/GenBank/DDBJ whole genome shotgun (WGS) entry which is preliminary data.</text>
</comment>
<accession>A0A218XXT0</accession>
<proteinExistence type="predicted"/>
<evidence type="ECO:0000313" key="3">
    <source>
        <dbReference type="Proteomes" id="UP000197138"/>
    </source>
</evidence>
<evidence type="ECO:0000256" key="1">
    <source>
        <dbReference type="SAM" id="MobiDB-lite"/>
    </source>
</evidence>
<dbReference type="Proteomes" id="UP000197138">
    <property type="component" value="Unassembled WGS sequence"/>
</dbReference>
<feature type="region of interest" description="Disordered" evidence="1">
    <location>
        <begin position="20"/>
        <end position="43"/>
    </location>
</feature>
<organism evidence="2 3">
    <name type="scientific">Punica granatum</name>
    <name type="common">Pomegranate</name>
    <dbReference type="NCBI Taxonomy" id="22663"/>
    <lineage>
        <taxon>Eukaryota</taxon>
        <taxon>Viridiplantae</taxon>
        <taxon>Streptophyta</taxon>
        <taxon>Embryophyta</taxon>
        <taxon>Tracheophyta</taxon>
        <taxon>Spermatophyta</taxon>
        <taxon>Magnoliopsida</taxon>
        <taxon>eudicotyledons</taxon>
        <taxon>Gunneridae</taxon>
        <taxon>Pentapetalae</taxon>
        <taxon>rosids</taxon>
        <taxon>malvids</taxon>
        <taxon>Myrtales</taxon>
        <taxon>Lythraceae</taxon>
        <taxon>Punica</taxon>
    </lineage>
</organism>